<dbReference type="InterPro" id="IPR037951">
    <property type="entry name" value="MopB_CT_YdeP"/>
</dbReference>
<dbReference type="InterPro" id="IPR041953">
    <property type="entry name" value="YdeP_MopB"/>
</dbReference>
<evidence type="ECO:0000256" key="10">
    <source>
        <dbReference type="SAM" id="MobiDB-lite"/>
    </source>
</evidence>
<dbReference type="SUPFAM" id="SSF53706">
    <property type="entry name" value="Formate dehydrogenase/DMSO reductase, domains 1-3"/>
    <property type="match status" value="1"/>
</dbReference>
<feature type="domain" description="Molybdopterin oxidoreductase" evidence="11">
    <location>
        <begin position="120"/>
        <end position="488"/>
    </location>
</feature>
<evidence type="ECO:0000256" key="2">
    <source>
        <dbReference type="ARBA" id="ARBA00001966"/>
    </source>
</evidence>
<comment type="caution">
    <text evidence="13">The sequence shown here is derived from an EMBL/GenBank/DDBJ whole genome shotgun (WGS) entry which is preliminary data.</text>
</comment>
<evidence type="ECO:0000259" key="11">
    <source>
        <dbReference type="Pfam" id="PF00384"/>
    </source>
</evidence>
<evidence type="ECO:0000256" key="1">
    <source>
        <dbReference type="ARBA" id="ARBA00001942"/>
    </source>
</evidence>
<feature type="domain" description="Molybdopterin dinucleotide-binding" evidence="12">
    <location>
        <begin position="753"/>
        <end position="864"/>
    </location>
</feature>
<dbReference type="Pfam" id="PF01568">
    <property type="entry name" value="Molydop_binding"/>
    <property type="match status" value="1"/>
</dbReference>
<sequence>MATKPPKADIDETRVRATAPKKVAVGVPAVLHALQIANDQMGVSRSVQTLLRVNQKDGFDCPGCAWPEEDKRHIAEFCENGAKAVAEEATLRRVGPDFFAAHPLDELRGHDDWWLGQQGRLTHPMVLEEGATHYRPISWDDALALVADELRSLDDPAEAVFYTSGRTSNEAAFLYQLLVRGLGTNNLPDCSNMCHESSGSALTETIGIGKGTVSIDDIHEADLLIVAGQNPGTNHPRMLSALEKAKQRGATIIAVNPLPEAGLMRFENPQTVRGVAFGGTKLADQFLQIRLGGDQALFQAIGKHLLEIDPSTGSGTGAAVLDHEFIAAHTSGFDAYRQAMADASWRDLVAATGLPEKSLRRVAETVRTSKATIVCWAMGLTQHKHSVPTLREVVNMLLLQGNIGRPGAGVCPVRGHSNVQGDRTVGIYEKPSAAFLDALDTEFGFAAPREHGFDTVGAIRAMRDGRVRFFMSMGGNFVSATPDTAVVEAGMSRVGLTVHVSTKLNRSHVVTGRRALILPTLGRTDRDRRGGREQRVTVEDSMGAVHASRGRLAPPSEELLSEVAIVARLSALVFGAGAADSGRAAGAGGASTSSRAEEMARAEDGFAASAPPLLTSPPLVTRDAEAPADTSPPLVAGDAAVHAADAARHDRGYPERSPREEARSDGPDPAGLRHPSNVPHADWAALEADYARIRAHIARVIPGFDDYEERIDKGRTLHLPNGPRDARRFATADGRAQFTVNPLEYPRIPRGRLLLQTLRSHDQYNTTIYGKDDRYRGIHGGRRVVLVNAKDIEHLGFAENDIVDLVSEWRSPDGTLEERRAEEFRIVAYRTPRGNAAAYYPETNVLVPLDSVADVSGTPTSKSVIVRLERRA</sequence>
<dbReference type="NCBIfam" id="TIGR01701">
    <property type="entry name" value="Fdhalpha-like"/>
    <property type="match status" value="1"/>
</dbReference>
<dbReference type="InterPro" id="IPR010046">
    <property type="entry name" value="Mopterin_OxRdtse_a_bac"/>
</dbReference>
<dbReference type="InterPro" id="IPR006657">
    <property type="entry name" value="MoPterin_dinucl-bd_dom"/>
</dbReference>
<gene>
    <name evidence="13" type="ORF">GCM10025760_14140</name>
</gene>
<comment type="cofactor">
    <cofactor evidence="2">
        <name>[4Fe-4S] cluster</name>
        <dbReference type="ChEBI" id="CHEBI:49883"/>
    </cofactor>
</comment>
<accession>A0ABP9M5N6</accession>
<dbReference type="RefSeq" id="WP_241741597.1">
    <property type="nucleotide sequence ID" value="NZ_BAABKZ010000001.1"/>
</dbReference>
<protein>
    <submittedName>
        <fullName evidence="13">FdhF/YdeP family oxidoreductase</fullName>
    </submittedName>
</protein>
<organism evidence="13 14">
    <name type="scientific">Microbacterium yannicii</name>
    <dbReference type="NCBI Taxonomy" id="671622"/>
    <lineage>
        <taxon>Bacteria</taxon>
        <taxon>Bacillati</taxon>
        <taxon>Actinomycetota</taxon>
        <taxon>Actinomycetes</taxon>
        <taxon>Micrococcales</taxon>
        <taxon>Microbacteriaceae</taxon>
        <taxon>Microbacterium</taxon>
    </lineage>
</organism>
<keyword evidence="9" id="KW-0411">Iron-sulfur</keyword>
<evidence type="ECO:0000313" key="13">
    <source>
        <dbReference type="EMBL" id="GAA5089703.1"/>
    </source>
</evidence>
<evidence type="ECO:0000256" key="4">
    <source>
        <dbReference type="ARBA" id="ARBA00022485"/>
    </source>
</evidence>
<dbReference type="InterPro" id="IPR006656">
    <property type="entry name" value="Mopterin_OxRdtase"/>
</dbReference>
<reference evidence="14" key="1">
    <citation type="journal article" date="2019" name="Int. J. Syst. Evol. Microbiol.">
        <title>The Global Catalogue of Microorganisms (GCM) 10K type strain sequencing project: providing services to taxonomists for standard genome sequencing and annotation.</title>
        <authorList>
            <consortium name="The Broad Institute Genomics Platform"/>
            <consortium name="The Broad Institute Genome Sequencing Center for Infectious Disease"/>
            <person name="Wu L."/>
            <person name="Ma J."/>
        </authorList>
    </citation>
    <scope>NUCLEOTIDE SEQUENCE [LARGE SCALE GENOMIC DNA]</scope>
    <source>
        <strain evidence="14">JCM 18959</strain>
    </source>
</reference>
<feature type="region of interest" description="Disordered" evidence="10">
    <location>
        <begin position="580"/>
        <end position="678"/>
    </location>
</feature>
<comment type="cofactor">
    <cofactor evidence="1">
        <name>Mo-bis(molybdopterin guanine dinucleotide)</name>
        <dbReference type="ChEBI" id="CHEBI:60539"/>
    </cofactor>
</comment>
<dbReference type="Proteomes" id="UP001501407">
    <property type="component" value="Unassembled WGS sequence"/>
</dbReference>
<keyword evidence="7" id="KW-0560">Oxidoreductase</keyword>
<dbReference type="EMBL" id="BAABKZ010000001">
    <property type="protein sequence ID" value="GAA5089703.1"/>
    <property type="molecule type" value="Genomic_DNA"/>
</dbReference>
<evidence type="ECO:0000313" key="14">
    <source>
        <dbReference type="Proteomes" id="UP001501407"/>
    </source>
</evidence>
<dbReference type="InterPro" id="IPR009010">
    <property type="entry name" value="Asp_de-COase-like_dom_sf"/>
</dbReference>
<dbReference type="Gene3D" id="3.40.228.10">
    <property type="entry name" value="Dimethylsulfoxide Reductase, domain 2"/>
    <property type="match status" value="1"/>
</dbReference>
<dbReference type="Gene3D" id="3.40.50.740">
    <property type="match status" value="1"/>
</dbReference>
<feature type="compositionally biased region" description="Low complexity" evidence="10">
    <location>
        <begin position="580"/>
        <end position="594"/>
    </location>
</feature>
<comment type="similarity">
    <text evidence="3">Belongs to the prokaryotic molybdopterin-containing oxidoreductase family.</text>
</comment>
<dbReference type="SUPFAM" id="SSF50692">
    <property type="entry name" value="ADC-like"/>
    <property type="match status" value="1"/>
</dbReference>
<feature type="compositionally biased region" description="Low complexity" evidence="10">
    <location>
        <begin position="635"/>
        <end position="644"/>
    </location>
</feature>
<evidence type="ECO:0000259" key="12">
    <source>
        <dbReference type="Pfam" id="PF01568"/>
    </source>
</evidence>
<name>A0ABP9M5N6_9MICO</name>
<keyword evidence="8" id="KW-0408">Iron</keyword>
<keyword evidence="6" id="KW-0479">Metal-binding</keyword>
<evidence type="ECO:0000256" key="7">
    <source>
        <dbReference type="ARBA" id="ARBA00023002"/>
    </source>
</evidence>
<feature type="compositionally biased region" description="Basic and acidic residues" evidence="10">
    <location>
        <begin position="595"/>
        <end position="604"/>
    </location>
</feature>
<dbReference type="CDD" id="cd02787">
    <property type="entry name" value="MopB_CT_ydeP"/>
    <property type="match status" value="1"/>
</dbReference>
<keyword evidence="14" id="KW-1185">Reference proteome</keyword>
<keyword evidence="4" id="KW-0004">4Fe-4S</keyword>
<dbReference type="CDD" id="cd02767">
    <property type="entry name" value="MopB_ydeP"/>
    <property type="match status" value="1"/>
</dbReference>
<dbReference type="PANTHER" id="PTHR43105">
    <property type="entry name" value="RESPIRATORY NITRATE REDUCTASE"/>
    <property type="match status" value="1"/>
</dbReference>
<evidence type="ECO:0000256" key="5">
    <source>
        <dbReference type="ARBA" id="ARBA00022505"/>
    </source>
</evidence>
<evidence type="ECO:0000256" key="3">
    <source>
        <dbReference type="ARBA" id="ARBA00010312"/>
    </source>
</evidence>
<evidence type="ECO:0000256" key="6">
    <source>
        <dbReference type="ARBA" id="ARBA00022723"/>
    </source>
</evidence>
<evidence type="ECO:0000256" key="9">
    <source>
        <dbReference type="ARBA" id="ARBA00023014"/>
    </source>
</evidence>
<dbReference type="InterPro" id="IPR050123">
    <property type="entry name" value="Prok_molybdopt-oxidoreductase"/>
</dbReference>
<feature type="compositionally biased region" description="Low complexity" evidence="10">
    <location>
        <begin position="607"/>
        <end position="619"/>
    </location>
</feature>
<proteinExistence type="inferred from homology"/>
<evidence type="ECO:0000256" key="8">
    <source>
        <dbReference type="ARBA" id="ARBA00023004"/>
    </source>
</evidence>
<dbReference type="Pfam" id="PF00384">
    <property type="entry name" value="Molybdopterin"/>
    <property type="match status" value="1"/>
</dbReference>
<keyword evidence="5" id="KW-0500">Molybdenum</keyword>
<dbReference type="PANTHER" id="PTHR43105:SF4">
    <property type="entry name" value="PROTEIN YDEP"/>
    <property type="match status" value="1"/>
</dbReference>
<feature type="compositionally biased region" description="Basic and acidic residues" evidence="10">
    <location>
        <begin position="645"/>
        <end position="666"/>
    </location>
</feature>